<sequence length="287" mass="33389">MEGPPNCGAADLRKPRLRKCAFDANNISWLERLGGGRDGYCWKVRFGDEGPFVLKMFWDKHKPPTRFEYLAFEGECRNAALLQMMEAAVEEANASGQKIMVCSHPVYWQHAIDNIQSFSTDMRENPEIVTEYAAKYNLQLRSISSVPRLRKCYGWLPFHDNLLRNLPTSLQPPPVRIDHKLTRTLNDIDTERVAIIYEYVERKENELAKVQEAVDFFYLVGFHMSTSLRRNWESSVLLDLSDLTNPYQTYWNHRLYKRKPEAENILKNLTTAEYLVEKFTLGESGVK</sequence>
<keyword evidence="2" id="KW-1185">Reference proteome</keyword>
<organism evidence="1 2">
    <name type="scientific">Niveomyces insectorum RCEF 264</name>
    <dbReference type="NCBI Taxonomy" id="1081102"/>
    <lineage>
        <taxon>Eukaryota</taxon>
        <taxon>Fungi</taxon>
        <taxon>Dikarya</taxon>
        <taxon>Ascomycota</taxon>
        <taxon>Pezizomycotina</taxon>
        <taxon>Sordariomycetes</taxon>
        <taxon>Hypocreomycetidae</taxon>
        <taxon>Hypocreales</taxon>
        <taxon>Cordycipitaceae</taxon>
        <taxon>Niveomyces</taxon>
    </lineage>
</organism>
<gene>
    <name evidence="1" type="ORF">SPI_03435</name>
</gene>
<evidence type="ECO:0000313" key="2">
    <source>
        <dbReference type="Proteomes" id="UP000076874"/>
    </source>
</evidence>
<protein>
    <recommendedName>
        <fullName evidence="3">Protein kinase-like domain protein</fullName>
    </recommendedName>
</protein>
<reference evidence="1 2" key="1">
    <citation type="journal article" date="2016" name="Genome Biol. Evol.">
        <title>Divergent and convergent evolution of fungal pathogenicity.</title>
        <authorList>
            <person name="Shang Y."/>
            <person name="Xiao G."/>
            <person name="Zheng P."/>
            <person name="Cen K."/>
            <person name="Zhan S."/>
            <person name="Wang C."/>
        </authorList>
    </citation>
    <scope>NUCLEOTIDE SEQUENCE [LARGE SCALE GENOMIC DNA]</scope>
    <source>
        <strain evidence="1 2">RCEF 264</strain>
    </source>
</reference>
<dbReference type="AlphaFoldDB" id="A0A162J3I4"/>
<dbReference type="OrthoDB" id="4870102at2759"/>
<dbReference type="STRING" id="1081102.A0A162J3I4"/>
<proteinExistence type="predicted"/>
<name>A0A162J3I4_9HYPO</name>
<evidence type="ECO:0000313" key="1">
    <source>
        <dbReference type="EMBL" id="OAA63272.1"/>
    </source>
</evidence>
<dbReference type="EMBL" id="AZHD01000005">
    <property type="protein sequence ID" value="OAA63272.1"/>
    <property type="molecule type" value="Genomic_DNA"/>
</dbReference>
<dbReference type="Proteomes" id="UP000076874">
    <property type="component" value="Unassembled WGS sequence"/>
</dbReference>
<comment type="caution">
    <text evidence="1">The sequence shown here is derived from an EMBL/GenBank/DDBJ whole genome shotgun (WGS) entry which is preliminary data.</text>
</comment>
<evidence type="ECO:0008006" key="3">
    <source>
        <dbReference type="Google" id="ProtNLM"/>
    </source>
</evidence>
<accession>A0A162J3I4</accession>